<dbReference type="RefSeq" id="WP_136136451.1">
    <property type="nucleotide sequence ID" value="NZ_SDGV01000010.1"/>
</dbReference>
<dbReference type="Proteomes" id="UP000310506">
    <property type="component" value="Unassembled WGS sequence"/>
</dbReference>
<comment type="caution">
    <text evidence="2">The sequence shown here is derived from an EMBL/GenBank/DDBJ whole genome shotgun (WGS) entry which is preliminary data.</text>
</comment>
<gene>
    <name evidence="2" type="ORF">ESZ54_04305</name>
</gene>
<protein>
    <recommendedName>
        <fullName evidence="1">BIG2 domain-containing protein</fullName>
    </recommendedName>
</protein>
<dbReference type="Pfam" id="PF02368">
    <property type="entry name" value="Big_2"/>
    <property type="match status" value="1"/>
</dbReference>
<dbReference type="AlphaFoldDB" id="A0A4S3B6U8"/>
<sequence length="846" mass="93701">MKKKILSTALFSTLLLGGIVATPVTLLNGNGIETNVVSASPSDFKGYAFNGYGTIVKKGYNTWQNFNWVKKGNSTDIFNQTVGIKYKYVAPNGTVYYSLYTRDNQWLGYLNSDAVAIGNSIQGAAVSTPKFIVMTNPTYPLYSNFAWNQIGHSRDLMNRKLKVKYSYFHYNGPTYYSLYNLNDEWLGYVNSTATQDYVDTGNSNSRVNHYLTVTKDNYPVYSNLNWDKKNDSKNLMNQTFHVKYKYVRNFRTYFSIYDVQGNWQGYIEDKAVVTAAQEHGAFVSENMYITSKNDEIKLYNNMTDPLAVRTTMNNMKGNPFHAKGKYFTFKGETFYSAYDGNGSWLGYVKASDVDTNGKPQGTGHGITPRVVTIKNKGKDIYNSFNFNVRDNTSNWVGKSLKATGYYRHVNGTIYYSVSSDSSWVGYISEEDLNLNPAELSGVKDHTVYVGTQNYDLMAGVSASDEAGNAYEITINGKDKIDYNTPGKYAIKYQFINKDDQVVSKDATVEVVKKPVFEGVANKEVKISEKDTFDPKKDVKVKDHKGKEMEITVTGTVDWSKTGQNTLTYSVKGLNDEIIKQDRIITVKDDRAIAFTGVEDVKQSVAIGTFDANAGVSLKDANGVAIPFTVVGNVVATVKGDYLIEYHATNPHTQETIVAKRKVSIIDVEPTSVAIQNGKTSMRPGQTQELQTKILPEDASKRDLTWLTSNAGVATVDATGKVTAVAPGTVEIMAKTVNGKTASLNITVTNDIKGEAKVTDVVEAENKVTKFKLNFENKEPEDLTVKSITFDTFTILGTELADAAIPASGNISLEITENTNVPKTGLVVKVTVVDRSNIEKEFTATIQ</sequence>
<dbReference type="InterPro" id="IPR013783">
    <property type="entry name" value="Ig-like_fold"/>
</dbReference>
<name>A0A4S3B6U8_9ENTE</name>
<evidence type="ECO:0000259" key="1">
    <source>
        <dbReference type="SMART" id="SM00635"/>
    </source>
</evidence>
<dbReference type="SMART" id="SM00635">
    <property type="entry name" value="BID_2"/>
    <property type="match status" value="1"/>
</dbReference>
<dbReference type="OrthoDB" id="2177315at2"/>
<evidence type="ECO:0000313" key="3">
    <source>
        <dbReference type="Proteomes" id="UP000310506"/>
    </source>
</evidence>
<accession>A0A4S3B6U8</accession>
<keyword evidence="3" id="KW-1185">Reference proteome</keyword>
<dbReference type="SUPFAM" id="SSF49373">
    <property type="entry name" value="Invasin/intimin cell-adhesion fragments"/>
    <property type="match status" value="1"/>
</dbReference>
<proteinExistence type="predicted"/>
<dbReference type="EMBL" id="SDGV01000010">
    <property type="protein sequence ID" value="THB61680.1"/>
    <property type="molecule type" value="Genomic_DNA"/>
</dbReference>
<evidence type="ECO:0000313" key="2">
    <source>
        <dbReference type="EMBL" id="THB61680.1"/>
    </source>
</evidence>
<dbReference type="InterPro" id="IPR008964">
    <property type="entry name" value="Invasin/intimin_cell_adhesion"/>
</dbReference>
<dbReference type="Gene3D" id="2.60.40.1080">
    <property type="match status" value="1"/>
</dbReference>
<dbReference type="InterPro" id="IPR003343">
    <property type="entry name" value="Big_2"/>
</dbReference>
<feature type="domain" description="BIG2" evidence="1">
    <location>
        <begin position="668"/>
        <end position="745"/>
    </location>
</feature>
<reference evidence="2 3" key="1">
    <citation type="submission" date="2019-01" db="EMBL/GenBank/DDBJ databases">
        <title>Vagococcus silagei sp. nov. isolated from brewer's grain.</title>
        <authorList>
            <person name="Guu J.-R."/>
        </authorList>
    </citation>
    <scope>NUCLEOTIDE SEQUENCE [LARGE SCALE GENOMIC DNA]</scope>
    <source>
        <strain evidence="2 3">2B-2</strain>
    </source>
</reference>
<dbReference type="Gene3D" id="2.60.40.10">
    <property type="entry name" value="Immunoglobulins"/>
    <property type="match status" value="2"/>
</dbReference>
<organism evidence="2 3">
    <name type="scientific">Vagococcus silagei</name>
    <dbReference type="NCBI Taxonomy" id="2508885"/>
    <lineage>
        <taxon>Bacteria</taxon>
        <taxon>Bacillati</taxon>
        <taxon>Bacillota</taxon>
        <taxon>Bacilli</taxon>
        <taxon>Lactobacillales</taxon>
        <taxon>Enterococcaceae</taxon>
        <taxon>Vagococcus</taxon>
    </lineage>
</organism>